<dbReference type="GO" id="GO:0016787">
    <property type="term" value="F:hydrolase activity"/>
    <property type="evidence" value="ECO:0007669"/>
    <property type="project" value="UniProtKB-KW"/>
</dbReference>
<organism evidence="9 10">
    <name type="scientific">Frankliniella fusca</name>
    <dbReference type="NCBI Taxonomy" id="407009"/>
    <lineage>
        <taxon>Eukaryota</taxon>
        <taxon>Metazoa</taxon>
        <taxon>Ecdysozoa</taxon>
        <taxon>Arthropoda</taxon>
        <taxon>Hexapoda</taxon>
        <taxon>Insecta</taxon>
        <taxon>Pterygota</taxon>
        <taxon>Neoptera</taxon>
        <taxon>Paraneoptera</taxon>
        <taxon>Thysanoptera</taxon>
        <taxon>Terebrantia</taxon>
        <taxon>Thripoidea</taxon>
        <taxon>Thripidae</taxon>
        <taxon>Frankliniella</taxon>
    </lineage>
</organism>
<feature type="domain" description="DDE Tnp4" evidence="8">
    <location>
        <begin position="138"/>
        <end position="291"/>
    </location>
</feature>
<evidence type="ECO:0000313" key="10">
    <source>
        <dbReference type="Proteomes" id="UP001219518"/>
    </source>
</evidence>
<dbReference type="EMBL" id="JAHWGI010000939">
    <property type="protein sequence ID" value="KAK3918443.1"/>
    <property type="molecule type" value="Genomic_DNA"/>
</dbReference>
<dbReference type="GO" id="GO:0046872">
    <property type="term" value="F:metal ion binding"/>
    <property type="evidence" value="ECO:0007669"/>
    <property type="project" value="UniProtKB-KW"/>
</dbReference>
<protein>
    <submittedName>
        <fullName evidence="9">Protein ANTAGONIST OF LIKE HETEROCHROMATIN PROTEIN 1</fullName>
    </submittedName>
</protein>
<keyword evidence="6" id="KW-0378">Hydrolase</keyword>
<name>A0AAE1HCF6_9NEOP</name>
<dbReference type="GO" id="GO:0005634">
    <property type="term" value="C:nucleus"/>
    <property type="evidence" value="ECO:0007669"/>
    <property type="project" value="UniProtKB-SubCell"/>
</dbReference>
<dbReference type="PANTHER" id="PTHR22930:SF85">
    <property type="entry name" value="GH03217P-RELATED"/>
    <property type="match status" value="1"/>
</dbReference>
<evidence type="ECO:0000259" key="8">
    <source>
        <dbReference type="Pfam" id="PF13359"/>
    </source>
</evidence>
<dbReference type="InterPro" id="IPR045249">
    <property type="entry name" value="HARBI1-like"/>
</dbReference>
<evidence type="ECO:0000256" key="7">
    <source>
        <dbReference type="ARBA" id="ARBA00023242"/>
    </source>
</evidence>
<dbReference type="InterPro" id="IPR027806">
    <property type="entry name" value="HARBI1_dom"/>
</dbReference>
<evidence type="ECO:0000256" key="6">
    <source>
        <dbReference type="ARBA" id="ARBA00022801"/>
    </source>
</evidence>
<comment type="caution">
    <text evidence="9">The sequence shown here is derived from an EMBL/GenBank/DDBJ whole genome shotgun (WGS) entry which is preliminary data.</text>
</comment>
<evidence type="ECO:0000256" key="4">
    <source>
        <dbReference type="ARBA" id="ARBA00022722"/>
    </source>
</evidence>
<evidence type="ECO:0000256" key="5">
    <source>
        <dbReference type="ARBA" id="ARBA00022723"/>
    </source>
</evidence>
<dbReference type="PANTHER" id="PTHR22930">
    <property type="match status" value="1"/>
</dbReference>
<proteinExistence type="inferred from homology"/>
<dbReference type="Pfam" id="PF13359">
    <property type="entry name" value="DDE_Tnp_4"/>
    <property type="match status" value="1"/>
</dbReference>
<gene>
    <name evidence="9" type="ORF">KUF71_007704</name>
</gene>
<evidence type="ECO:0000256" key="3">
    <source>
        <dbReference type="ARBA" id="ARBA00006958"/>
    </source>
</evidence>
<evidence type="ECO:0000313" key="9">
    <source>
        <dbReference type="EMBL" id="KAK3918443.1"/>
    </source>
</evidence>
<comment type="cofactor">
    <cofactor evidence="1">
        <name>a divalent metal cation</name>
        <dbReference type="ChEBI" id="CHEBI:60240"/>
    </cofactor>
</comment>
<dbReference type="Proteomes" id="UP001219518">
    <property type="component" value="Unassembled WGS sequence"/>
</dbReference>
<sequence>MEKKWTVIPVDVSTKFQSMGDPAFRLHFRLNRATFEALMEVIANYMEGKILFQRGRMPELDLMLMKSIWILATPDSFRSVAVTFGTYPSTVHRHYTRFIATLCDLAPRFIKWPDADERRTIANAFHTHSGFPGIVGCIDVTLVTVTAPLIQAKRYVDRHHQNSINIQVVCDHQLLVRDIHVGEAGSMNDARVFRRSPLCKELLSNPDILEPNQHLIGDGAYALTYKLLVPFRNNGHLTDSEKKYNYLLCKCRARIEHCFGKLFSQWRRIKFLHPYDFEYAVETIAASVVLHDFLILNGQDLDKFEDGEDIIPDDPVFERMFEGDYDALPEDFSMRHPLLQLLRQARKDGILKRQQLVEYLKSC</sequence>
<evidence type="ECO:0000256" key="2">
    <source>
        <dbReference type="ARBA" id="ARBA00004123"/>
    </source>
</evidence>
<dbReference type="AlphaFoldDB" id="A0AAE1HCF6"/>
<reference evidence="9" key="2">
    <citation type="journal article" date="2023" name="BMC Genomics">
        <title>Pest status, molecular evolution, and epigenetic factors derived from the genome assembly of Frankliniella fusca, a thysanopteran phytovirus vector.</title>
        <authorList>
            <person name="Catto M.A."/>
            <person name="Labadie P.E."/>
            <person name="Jacobson A.L."/>
            <person name="Kennedy G.G."/>
            <person name="Srinivasan R."/>
            <person name="Hunt B.G."/>
        </authorList>
    </citation>
    <scope>NUCLEOTIDE SEQUENCE</scope>
    <source>
        <strain evidence="9">PL_HMW_Pooled</strain>
    </source>
</reference>
<accession>A0AAE1HCF6</accession>
<keyword evidence="7" id="KW-0539">Nucleus</keyword>
<keyword evidence="10" id="KW-1185">Reference proteome</keyword>
<keyword evidence="4" id="KW-0540">Nuclease</keyword>
<reference evidence="9" key="1">
    <citation type="submission" date="2021-07" db="EMBL/GenBank/DDBJ databases">
        <authorList>
            <person name="Catto M.A."/>
            <person name="Jacobson A."/>
            <person name="Kennedy G."/>
            <person name="Labadie P."/>
            <person name="Hunt B.G."/>
            <person name="Srinivasan R."/>
        </authorList>
    </citation>
    <scope>NUCLEOTIDE SEQUENCE</scope>
    <source>
        <strain evidence="9">PL_HMW_Pooled</strain>
        <tissue evidence="9">Head</tissue>
    </source>
</reference>
<comment type="subcellular location">
    <subcellularLocation>
        <location evidence="2">Nucleus</location>
    </subcellularLocation>
</comment>
<dbReference type="GO" id="GO:0004518">
    <property type="term" value="F:nuclease activity"/>
    <property type="evidence" value="ECO:0007669"/>
    <property type="project" value="UniProtKB-KW"/>
</dbReference>
<evidence type="ECO:0000256" key="1">
    <source>
        <dbReference type="ARBA" id="ARBA00001968"/>
    </source>
</evidence>
<comment type="similarity">
    <text evidence="3">Belongs to the HARBI1 family.</text>
</comment>
<keyword evidence="5" id="KW-0479">Metal-binding</keyword>